<dbReference type="OrthoDB" id="4199622at2"/>
<evidence type="ECO:0000259" key="2">
    <source>
        <dbReference type="Pfam" id="PF12158"/>
    </source>
</evidence>
<evidence type="ECO:0000313" key="3">
    <source>
        <dbReference type="EMBL" id="KOG36473.1"/>
    </source>
</evidence>
<dbReference type="Proteomes" id="UP000037251">
    <property type="component" value="Unassembled WGS sequence"/>
</dbReference>
<feature type="domain" description="DUF3592" evidence="2">
    <location>
        <begin position="49"/>
        <end position="109"/>
    </location>
</feature>
<dbReference type="AlphaFoldDB" id="A0A0L8LDX1"/>
<organism evidence="3 4">
    <name type="scientific">Streptomyces resistomycificus</name>
    <dbReference type="NCBI Taxonomy" id="67356"/>
    <lineage>
        <taxon>Bacteria</taxon>
        <taxon>Bacillati</taxon>
        <taxon>Actinomycetota</taxon>
        <taxon>Actinomycetes</taxon>
        <taxon>Kitasatosporales</taxon>
        <taxon>Streptomycetaceae</taxon>
        <taxon>Streptomyces</taxon>
        <taxon>Streptomyces aurantiacus group</taxon>
    </lineage>
</organism>
<reference evidence="4" key="1">
    <citation type="submission" date="2015-07" db="EMBL/GenBank/DDBJ databases">
        <authorList>
            <person name="Ju K.-S."/>
            <person name="Doroghazi J.R."/>
            <person name="Metcalf W.W."/>
        </authorList>
    </citation>
    <scope>NUCLEOTIDE SEQUENCE [LARGE SCALE GENOMIC DNA]</scope>
    <source>
        <strain evidence="4">NRRL 2290</strain>
    </source>
</reference>
<keyword evidence="4" id="KW-1185">Reference proteome</keyword>
<keyword evidence="1" id="KW-0472">Membrane</keyword>
<feature type="transmembrane region" description="Helical" evidence="1">
    <location>
        <begin position="6"/>
        <end position="24"/>
    </location>
</feature>
<dbReference type="InterPro" id="IPR021994">
    <property type="entry name" value="DUF3592"/>
</dbReference>
<comment type="caution">
    <text evidence="3">The sequence shown here is derived from an EMBL/GenBank/DDBJ whole genome shotgun (WGS) entry which is preliminary data.</text>
</comment>
<dbReference type="Pfam" id="PF12158">
    <property type="entry name" value="DUF3592"/>
    <property type="match status" value="1"/>
</dbReference>
<gene>
    <name evidence="3" type="ORF">ADK37_13855</name>
</gene>
<proteinExistence type="predicted"/>
<protein>
    <recommendedName>
        <fullName evidence="2">DUF3592 domain-containing protein</fullName>
    </recommendedName>
</protein>
<evidence type="ECO:0000256" key="1">
    <source>
        <dbReference type="SAM" id="Phobius"/>
    </source>
</evidence>
<sequence length="139" mass="15652">MSQPWLTFVLLFAAGWLAYGARVVRRGLRERKGVRHLGVRGTRAKGEVVRGPRREGATLHPAQLRYQAGPARQTYRRAPLNADQHSLWVGCEVVVRYDPDDPRRVVVVRTQKTFNPETYLVNGVALCLFGVGLAVWAFV</sequence>
<dbReference type="STRING" id="67356.AQJ84_33550"/>
<feature type="transmembrane region" description="Helical" evidence="1">
    <location>
        <begin position="119"/>
        <end position="138"/>
    </location>
</feature>
<dbReference type="PATRIC" id="fig|67356.5.peg.2987"/>
<accession>A0A0L8LDX1</accession>
<keyword evidence="1" id="KW-0812">Transmembrane</keyword>
<dbReference type="eggNOG" id="ENOG5031J43">
    <property type="taxonomic scope" value="Bacteria"/>
</dbReference>
<keyword evidence="1" id="KW-1133">Transmembrane helix</keyword>
<dbReference type="RefSeq" id="WP_030040395.1">
    <property type="nucleotide sequence ID" value="NZ_KL575598.1"/>
</dbReference>
<name>A0A0L8LDX1_9ACTN</name>
<dbReference type="EMBL" id="LGUS01000128">
    <property type="protein sequence ID" value="KOG36473.1"/>
    <property type="molecule type" value="Genomic_DNA"/>
</dbReference>
<evidence type="ECO:0000313" key="4">
    <source>
        <dbReference type="Proteomes" id="UP000037251"/>
    </source>
</evidence>